<evidence type="ECO:0000256" key="10">
    <source>
        <dbReference type="ARBA" id="ARBA00038150"/>
    </source>
</evidence>
<comment type="subcellular location">
    <subcellularLocation>
        <location evidence="1">Membrane</location>
        <topology evidence="1">Single-pass type II membrane protein</topology>
    </subcellularLocation>
</comment>
<dbReference type="Pfam" id="PF02485">
    <property type="entry name" value="Branch"/>
    <property type="match status" value="1"/>
</dbReference>
<keyword evidence="3" id="KW-0328">Glycosyltransferase</keyword>
<dbReference type="GeneTree" id="ENSGT00940000169060"/>
<dbReference type="HOGENOM" id="CLU_032341_1_2_1"/>
<keyword evidence="5" id="KW-0812">Transmembrane</keyword>
<reference evidence="12" key="1">
    <citation type="submission" date="2003-08" db="EMBL/GenBank/DDBJ databases">
        <authorList>
            <person name="Birren B."/>
            <person name="Nusbaum C."/>
            <person name="Abebe A."/>
            <person name="Abouelleil A."/>
            <person name="Adekoya E."/>
            <person name="Ait-zahra M."/>
            <person name="Allen N."/>
            <person name="Allen T."/>
            <person name="An P."/>
            <person name="Anderson M."/>
            <person name="Anderson S."/>
            <person name="Arachchi H."/>
            <person name="Armbruster J."/>
            <person name="Bachantsang P."/>
            <person name="Baldwin J."/>
            <person name="Barry A."/>
            <person name="Bayul T."/>
            <person name="Blitshsteyn B."/>
            <person name="Bloom T."/>
            <person name="Blye J."/>
            <person name="Boguslavskiy L."/>
            <person name="Borowsky M."/>
            <person name="Boukhgalter B."/>
            <person name="Brunache A."/>
            <person name="Butler J."/>
            <person name="Calixte N."/>
            <person name="Calvo S."/>
            <person name="Camarata J."/>
            <person name="Campo K."/>
            <person name="Chang J."/>
            <person name="Cheshatsang Y."/>
            <person name="Citroen M."/>
            <person name="Collymore A."/>
            <person name="Considine T."/>
            <person name="Cook A."/>
            <person name="Cooke P."/>
            <person name="Corum B."/>
            <person name="Cuomo C."/>
            <person name="David R."/>
            <person name="Dawoe T."/>
            <person name="Degray S."/>
            <person name="Dodge S."/>
            <person name="Dooley K."/>
            <person name="Dorje P."/>
            <person name="Dorjee K."/>
            <person name="Dorris L."/>
            <person name="Duffey N."/>
            <person name="Dupes A."/>
            <person name="Elkins T."/>
            <person name="Engels R."/>
            <person name="Erickson J."/>
            <person name="Farina A."/>
            <person name="Faro S."/>
            <person name="Ferreira P."/>
            <person name="Fischer H."/>
            <person name="Fitzgerald M."/>
            <person name="Foley K."/>
            <person name="Gage D."/>
            <person name="Galagan J."/>
            <person name="Gearin G."/>
            <person name="Gnerre S."/>
            <person name="Gnirke A."/>
            <person name="Goyette A."/>
            <person name="Graham J."/>
            <person name="Grandbois E."/>
            <person name="Gyaltsen K."/>
            <person name="Hafez N."/>
            <person name="Hagopian D."/>
            <person name="Hagos B."/>
            <person name="Hall J."/>
            <person name="Hatcher B."/>
            <person name="Heller A."/>
            <person name="Higgins H."/>
            <person name="Honan T."/>
            <person name="Horn A."/>
            <person name="Houde N."/>
            <person name="Hughes L."/>
            <person name="Hulme W."/>
            <person name="Husby E."/>
            <person name="Iliev I."/>
            <person name="Jaffe D."/>
            <person name="Jones C."/>
            <person name="Kamal M."/>
            <person name="Kamat A."/>
            <person name="Kamvysselis M."/>
            <person name="Karlsson E."/>
            <person name="Kells C."/>
            <person name="Kieu A."/>
            <person name="Kisner P."/>
            <person name="Kodira C."/>
            <person name="Kulbokas E."/>
            <person name="Labutti K."/>
            <person name="Lama D."/>
            <person name="Landers T."/>
            <person name="Leger J."/>
            <person name="Levine S."/>
            <person name="Lewis D."/>
            <person name="Lewis T."/>
            <person name="Lindblad-toh K."/>
            <person name="Liu X."/>
            <person name="Lokyitsang T."/>
            <person name="Lokyitsang Y."/>
            <person name="Lucien O."/>
            <person name="Lui A."/>
            <person name="Ma L.J."/>
            <person name="Mabbitt R."/>
            <person name="Macdonald J."/>
            <person name="Maclean C."/>
            <person name="Major J."/>
            <person name="Manning J."/>
            <person name="Marabella R."/>
            <person name="Maru K."/>
            <person name="Matthews C."/>
            <person name="Mauceli E."/>
            <person name="Mccarthy M."/>
            <person name="Mcdonough S."/>
            <person name="Mcghee T."/>
            <person name="Meldrim J."/>
            <person name="Meneus L."/>
            <person name="Mesirov J."/>
            <person name="Mihalev A."/>
            <person name="Mihova T."/>
            <person name="Mikkelsen T."/>
            <person name="Mlenga V."/>
            <person name="Moru K."/>
            <person name="Mozes J."/>
            <person name="Mulrain L."/>
            <person name="Munson G."/>
            <person name="Naylor J."/>
            <person name="Newes C."/>
            <person name="Nguyen C."/>
            <person name="Nguyen N."/>
            <person name="Nguyen T."/>
            <person name="Nicol R."/>
            <person name="Nielsen C."/>
            <person name="Nizzari M."/>
            <person name="Norbu C."/>
            <person name="Norbu N."/>
            <person name="O'donnell P."/>
            <person name="Okoawo O."/>
            <person name="O'leary S."/>
            <person name="Omotosho B."/>
            <person name="O'neill K."/>
            <person name="Osman S."/>
            <person name="Parker S."/>
            <person name="Perrin D."/>
            <person name="Phunkhang P."/>
            <person name="Piqani B."/>
            <person name="Purcell S."/>
            <person name="Rachupka T."/>
            <person name="Ramasamy U."/>
            <person name="Rameau R."/>
            <person name="Ray V."/>
            <person name="Raymond C."/>
            <person name="Retta R."/>
            <person name="Richardson S."/>
            <person name="Rise C."/>
            <person name="Rodriguez J."/>
            <person name="Rogers J."/>
            <person name="Rogov P."/>
            <person name="Rutman M."/>
            <person name="Schupbach R."/>
            <person name="Seaman C."/>
            <person name="Settipalli S."/>
            <person name="Sharpe T."/>
            <person name="Sheridan J."/>
            <person name="Sherpa N."/>
            <person name="Shi J."/>
            <person name="Smirnov S."/>
            <person name="Smith C."/>
            <person name="Sougnez C."/>
            <person name="Spencer B."/>
            <person name="Stalker J."/>
            <person name="Stange-thomann N."/>
            <person name="Stavropoulos S."/>
            <person name="Stetson K."/>
            <person name="Stone C."/>
            <person name="Stone S."/>
            <person name="Stubbs M."/>
            <person name="Talamas J."/>
            <person name="Tchuinga P."/>
            <person name="Tenzing P."/>
            <person name="Tesfaye S."/>
            <person name="Theodore J."/>
            <person name="Thoulutsang Y."/>
            <person name="Topham K."/>
            <person name="Towey S."/>
            <person name="Tsamla T."/>
            <person name="Tsomo N."/>
            <person name="Vallee D."/>
            <person name="Vassiliev H."/>
            <person name="Venkataraman V."/>
            <person name="Vinson J."/>
            <person name="Vo A."/>
            <person name="Wade C."/>
            <person name="Wang S."/>
            <person name="Wangchuk T."/>
            <person name="Wangdi T."/>
            <person name="Whittaker C."/>
            <person name="Wilkinson J."/>
            <person name="Wu Y."/>
            <person name="Wyman D."/>
            <person name="Yadav S."/>
            <person name="Yang S."/>
            <person name="Yang X."/>
            <person name="Yeager S."/>
            <person name="Yee E."/>
            <person name="Young G."/>
            <person name="Zainoun J."/>
            <person name="Zembeck L."/>
            <person name="Zimmer A."/>
            <person name="Zody M."/>
            <person name="Lander E."/>
        </authorList>
    </citation>
    <scope>NUCLEOTIDE SEQUENCE [LARGE SCALE GENOMIC DNA]</scope>
</reference>
<dbReference type="OMA" id="NMTRDCE"/>
<dbReference type="PANTHER" id="PTHR19297">
    <property type="entry name" value="GLYCOSYLTRANSFERASE 14 FAMILY MEMBER"/>
    <property type="match status" value="1"/>
</dbReference>
<evidence type="ECO:0000256" key="7">
    <source>
        <dbReference type="ARBA" id="ARBA00022989"/>
    </source>
</evidence>
<evidence type="ECO:0000256" key="4">
    <source>
        <dbReference type="ARBA" id="ARBA00022679"/>
    </source>
</evidence>
<evidence type="ECO:0000256" key="3">
    <source>
        <dbReference type="ARBA" id="ARBA00022676"/>
    </source>
</evidence>
<dbReference type="GO" id="GO:0008375">
    <property type="term" value="F:acetylglucosaminyltransferase activity"/>
    <property type="evidence" value="ECO:0007669"/>
    <property type="project" value="TreeGrafter"/>
</dbReference>
<dbReference type="STRING" id="51511.ENSCSAVP00000012312"/>
<dbReference type="Proteomes" id="UP000007875">
    <property type="component" value="Unassembled WGS sequence"/>
</dbReference>
<evidence type="ECO:0000313" key="12">
    <source>
        <dbReference type="Proteomes" id="UP000007875"/>
    </source>
</evidence>
<dbReference type="InParanoid" id="H2Z400"/>
<keyword evidence="4" id="KW-0808">Transferase</keyword>
<dbReference type="Ensembl" id="ENSCSAVT00000012455.1">
    <property type="protein sequence ID" value="ENSCSAVP00000012312.1"/>
    <property type="gene ID" value="ENSCSAVG00000007244.1"/>
</dbReference>
<organism evidence="11 12">
    <name type="scientific">Ciona savignyi</name>
    <name type="common">Pacific transparent sea squirt</name>
    <dbReference type="NCBI Taxonomy" id="51511"/>
    <lineage>
        <taxon>Eukaryota</taxon>
        <taxon>Metazoa</taxon>
        <taxon>Chordata</taxon>
        <taxon>Tunicata</taxon>
        <taxon>Ascidiacea</taxon>
        <taxon>Phlebobranchia</taxon>
        <taxon>Cionidae</taxon>
        <taxon>Ciona</taxon>
    </lineage>
</organism>
<comment type="pathway">
    <text evidence="2">Protein modification; protein glycosylation.</text>
</comment>
<keyword evidence="9" id="KW-0325">Glycoprotein</keyword>
<protein>
    <recommendedName>
        <fullName evidence="13">Glucosaminyl (N-acetyl) transferase 3, mucin type</fullName>
    </recommendedName>
</protein>
<comment type="similarity">
    <text evidence="10">Belongs to the glycosyltransferase 14 family.</text>
</comment>
<name>H2Z400_CIOSA</name>
<proteinExistence type="inferred from homology"/>
<dbReference type="PANTHER" id="PTHR19297:SF191">
    <property type="entry name" value="PROTEIN XYLOSYLTRANSFERASE"/>
    <property type="match status" value="1"/>
</dbReference>
<dbReference type="AlphaFoldDB" id="H2Z400"/>
<evidence type="ECO:0000256" key="9">
    <source>
        <dbReference type="ARBA" id="ARBA00023180"/>
    </source>
</evidence>
<keyword evidence="6" id="KW-0735">Signal-anchor</keyword>
<evidence type="ECO:0000256" key="5">
    <source>
        <dbReference type="ARBA" id="ARBA00022692"/>
    </source>
</evidence>
<evidence type="ECO:0000256" key="8">
    <source>
        <dbReference type="ARBA" id="ARBA00023136"/>
    </source>
</evidence>
<dbReference type="InterPro" id="IPR003406">
    <property type="entry name" value="Glyco_trans_14"/>
</dbReference>
<evidence type="ECO:0000256" key="2">
    <source>
        <dbReference type="ARBA" id="ARBA00004922"/>
    </source>
</evidence>
<dbReference type="eggNOG" id="KOG0799">
    <property type="taxonomic scope" value="Eukaryota"/>
</dbReference>
<keyword evidence="12" id="KW-1185">Reference proteome</keyword>
<evidence type="ECO:0000256" key="1">
    <source>
        <dbReference type="ARBA" id="ARBA00004606"/>
    </source>
</evidence>
<reference evidence="11" key="3">
    <citation type="submission" date="2025-09" db="UniProtKB">
        <authorList>
            <consortium name="Ensembl"/>
        </authorList>
    </citation>
    <scope>IDENTIFICATION</scope>
</reference>
<keyword evidence="8" id="KW-0472">Membrane</keyword>
<evidence type="ECO:0000256" key="6">
    <source>
        <dbReference type="ARBA" id="ARBA00022968"/>
    </source>
</evidence>
<accession>H2Z400</accession>
<evidence type="ECO:0000313" key="11">
    <source>
        <dbReference type="Ensembl" id="ENSCSAVP00000012312.1"/>
    </source>
</evidence>
<sequence length="367" mass="42532">DCGSVLMGNEDDILGTRLKALEFKSKFQNFGAYLTNLAGNCTDFLLSRRFVTSHLTLEELNYPIAYIITVHTKLAAFERVLRSIYRPQNLYCVHVDRKSPEKFQHGVRKISECFGNVFVPENLTEVHYTHWSRVQADLNCMRGLMDRKDEVKWKYVINLCGAEFPLKTNLEIVRSLKNLYGYNSMETVVPPPHKAARYQYHFTLPPPGNDYATMDKTNVKKEASPLNSPMFIGSAYYILKRQAVRFIMTDPTVQKFFKWNEDTYSPDEHMWATLQRYYPRLPGSYPPHVKYDQNELQTITKLVKWGGLDTLVYPKCSGVYSRGICMLGVGDLTWLLQQHHLFANKFDSDADPFAIECLDIYLRNKTL</sequence>
<reference evidence="11" key="2">
    <citation type="submission" date="2025-08" db="UniProtKB">
        <authorList>
            <consortium name="Ensembl"/>
        </authorList>
    </citation>
    <scope>IDENTIFICATION</scope>
</reference>
<dbReference type="GO" id="GO:0016020">
    <property type="term" value="C:membrane"/>
    <property type="evidence" value="ECO:0007669"/>
    <property type="project" value="UniProtKB-SubCell"/>
</dbReference>
<evidence type="ECO:0008006" key="13">
    <source>
        <dbReference type="Google" id="ProtNLM"/>
    </source>
</evidence>
<keyword evidence="7" id="KW-1133">Transmembrane helix</keyword>